<name>A0ABW5DK01_9HYPH</name>
<feature type="domain" description="Tip attachment protein J" evidence="1">
    <location>
        <begin position="80"/>
        <end position="239"/>
    </location>
</feature>
<evidence type="ECO:0000313" key="3">
    <source>
        <dbReference type="EMBL" id="MFD2259866.1"/>
    </source>
</evidence>
<dbReference type="InterPro" id="IPR032876">
    <property type="entry name" value="J_dom"/>
</dbReference>
<reference evidence="4" key="1">
    <citation type="journal article" date="2019" name="Int. J. Syst. Evol. Microbiol.">
        <title>The Global Catalogue of Microorganisms (GCM) 10K type strain sequencing project: providing services to taxonomists for standard genome sequencing and annotation.</title>
        <authorList>
            <consortium name="The Broad Institute Genomics Platform"/>
            <consortium name="The Broad Institute Genome Sequencing Center for Infectious Disease"/>
            <person name="Wu L."/>
            <person name="Ma J."/>
        </authorList>
    </citation>
    <scope>NUCLEOTIDE SEQUENCE [LARGE SCALE GENOMIC DNA]</scope>
    <source>
        <strain evidence="4">KCTC 23707</strain>
    </source>
</reference>
<comment type="caution">
    <text evidence="3">The sequence shown here is derived from an EMBL/GenBank/DDBJ whole genome shotgun (WGS) entry which is preliminary data.</text>
</comment>
<sequence>MVDPDALSVWAWDLRPFPAFPVQKEVWGDGENWICGHWLNGRLNAIPVGALIDRIMADFGLPAAATSRADGMVSGYVIANPTTARAALEPIVELFGISVRSQGDRLVFATEGMEQTDTIPAGDLVIPDEGDVLARVRTPDHDLPGQVHLDFRDQLNEHQSATACVDLAGTEGAGTRFISFPGVLAADEAETLAANFLHRIWDRREGVSFALPITRQDVRVGRIIRLDGEDRDYLVTEIEEGLVRRVQAVRIRRSPDMPATEGRIPAGGGGEPLTFGKPYALLMDLPLVNGEDQPHERLRIAVRAKPWKSQAVYRSPETTGFSFRGVVAERAIIGELVAPLPGTAVTGRLDPVSRVDVRLFDGELESVSLPLLLGGANAAAVLADNGVWEILQFHKAQEIAVNRWVLDGLLRGQHGTTDAMRAGAGAGSPFVLLNGAVTAAGLRPEETGLLLNWRIGPAGFDLSDTHFSSLGASGGTRALLPLAPVHLRCRINGGDVHFSWTRSDRSAESDSWLSEDIPLSETDERYLVEVVADDGETVVRSQMVSVPVWVYPSAEILGDFGVMPDAVTLRVRQISVRVGPGVAAERRFNLA</sequence>
<proteinExistence type="predicted"/>
<evidence type="ECO:0000259" key="2">
    <source>
        <dbReference type="Pfam" id="PF23666"/>
    </source>
</evidence>
<dbReference type="InterPro" id="IPR056490">
    <property type="entry name" value="Rcc01698_C"/>
</dbReference>
<dbReference type="EMBL" id="JBHUIR010000029">
    <property type="protein sequence ID" value="MFD2259866.1"/>
    <property type="molecule type" value="Genomic_DNA"/>
</dbReference>
<protein>
    <submittedName>
        <fullName evidence="3">Phage tail protein</fullName>
    </submittedName>
</protein>
<evidence type="ECO:0000259" key="1">
    <source>
        <dbReference type="Pfam" id="PF13550"/>
    </source>
</evidence>
<gene>
    <name evidence="3" type="ORF">ACFSMZ_08815</name>
</gene>
<accession>A0ABW5DK01</accession>
<dbReference type="Proteomes" id="UP001597373">
    <property type="component" value="Unassembled WGS sequence"/>
</dbReference>
<feature type="domain" description="Rcc01698-like C-terminal" evidence="2">
    <location>
        <begin position="331"/>
        <end position="431"/>
    </location>
</feature>
<evidence type="ECO:0000313" key="4">
    <source>
        <dbReference type="Proteomes" id="UP001597373"/>
    </source>
</evidence>
<dbReference type="Pfam" id="PF23666">
    <property type="entry name" value="Rcc01698_C"/>
    <property type="match status" value="1"/>
</dbReference>
<keyword evidence="4" id="KW-1185">Reference proteome</keyword>
<organism evidence="3 4">
    <name type="scientific">Chelativorans composti</name>
    <dbReference type="NCBI Taxonomy" id="768533"/>
    <lineage>
        <taxon>Bacteria</taxon>
        <taxon>Pseudomonadati</taxon>
        <taxon>Pseudomonadota</taxon>
        <taxon>Alphaproteobacteria</taxon>
        <taxon>Hyphomicrobiales</taxon>
        <taxon>Phyllobacteriaceae</taxon>
        <taxon>Chelativorans</taxon>
    </lineage>
</organism>
<dbReference type="Pfam" id="PF13550">
    <property type="entry name" value="Phage-tail_3"/>
    <property type="match status" value="1"/>
</dbReference>